<dbReference type="AlphaFoldDB" id="A0A0G0EMY3"/>
<evidence type="ECO:0000313" key="6">
    <source>
        <dbReference type="Proteomes" id="UP000034492"/>
    </source>
</evidence>
<dbReference type="Proteomes" id="UP000034492">
    <property type="component" value="Unassembled WGS sequence"/>
</dbReference>
<dbReference type="InterPro" id="IPR035437">
    <property type="entry name" value="SNase_OB-fold_sf"/>
</dbReference>
<gene>
    <name evidence="5" type="ORF">US19_C0025G0012</name>
</gene>
<accession>A0A0G0EMY3</accession>
<evidence type="ECO:0000259" key="4">
    <source>
        <dbReference type="PROSITE" id="PS50830"/>
    </source>
</evidence>
<evidence type="ECO:0000256" key="3">
    <source>
        <dbReference type="ARBA" id="ARBA00022801"/>
    </source>
</evidence>
<proteinExistence type="predicted"/>
<dbReference type="Pfam" id="PF00565">
    <property type="entry name" value="SNase"/>
    <property type="match status" value="1"/>
</dbReference>
<organism evidence="5 6">
    <name type="scientific">Candidatus Daviesbacteria bacterium GW2011_GWB1_36_5</name>
    <dbReference type="NCBI Taxonomy" id="1618426"/>
    <lineage>
        <taxon>Bacteria</taxon>
        <taxon>Candidatus Daviesiibacteriota</taxon>
    </lineage>
</organism>
<protein>
    <recommendedName>
        <fullName evidence="4">TNase-like domain-containing protein</fullName>
    </recommendedName>
</protein>
<keyword evidence="2" id="KW-0255">Endonuclease</keyword>
<dbReference type="InterPro" id="IPR016071">
    <property type="entry name" value="Staphylococal_nuclease_OB-fold"/>
</dbReference>
<dbReference type="PROSITE" id="PS50830">
    <property type="entry name" value="TNASE_3"/>
    <property type="match status" value="1"/>
</dbReference>
<comment type="caution">
    <text evidence="5">The sequence shown here is derived from an EMBL/GenBank/DDBJ whole genome shotgun (WGS) entry which is preliminary data.</text>
</comment>
<name>A0A0G0EMY3_9BACT</name>
<evidence type="ECO:0000256" key="2">
    <source>
        <dbReference type="ARBA" id="ARBA00022759"/>
    </source>
</evidence>
<sequence>MFSSNQLKLIFVSIVVFAASGFLFYKGLVHEFSKLSSLKNQTAENLQELKESSPSAAVIDPKFEKVKVLRVIDGDTIDTNIGRIRYIGVDTPETVDPRRGVQCFGKDASDENKRLVEGKQVYLEKDVSETDKFRRLLRYVYLELDDGQLLFVNDYLVRQGFAQTVTYPPDVKYIEQFTQAQRQARENQRGLWMECN</sequence>
<keyword evidence="3" id="KW-0378">Hydrolase</keyword>
<dbReference type="GO" id="GO:0016787">
    <property type="term" value="F:hydrolase activity"/>
    <property type="evidence" value="ECO:0007669"/>
    <property type="project" value="UniProtKB-KW"/>
</dbReference>
<dbReference type="SMART" id="SM00318">
    <property type="entry name" value="SNc"/>
    <property type="match status" value="1"/>
</dbReference>
<feature type="domain" description="TNase-like" evidence="4">
    <location>
        <begin position="62"/>
        <end position="194"/>
    </location>
</feature>
<evidence type="ECO:0000256" key="1">
    <source>
        <dbReference type="ARBA" id="ARBA00022722"/>
    </source>
</evidence>
<dbReference type="PANTHER" id="PTHR12302">
    <property type="entry name" value="EBNA2 BINDING PROTEIN P100"/>
    <property type="match status" value="1"/>
</dbReference>
<dbReference type="SUPFAM" id="SSF50199">
    <property type="entry name" value="Staphylococcal nuclease"/>
    <property type="match status" value="1"/>
</dbReference>
<evidence type="ECO:0000313" key="5">
    <source>
        <dbReference type="EMBL" id="KKQ08398.1"/>
    </source>
</evidence>
<dbReference type="EMBL" id="LBSA01000025">
    <property type="protein sequence ID" value="KKQ08398.1"/>
    <property type="molecule type" value="Genomic_DNA"/>
</dbReference>
<dbReference type="GO" id="GO:0004519">
    <property type="term" value="F:endonuclease activity"/>
    <property type="evidence" value="ECO:0007669"/>
    <property type="project" value="UniProtKB-KW"/>
</dbReference>
<reference evidence="5 6" key="1">
    <citation type="journal article" date="2015" name="Nature">
        <title>rRNA introns, odd ribosomes, and small enigmatic genomes across a large radiation of phyla.</title>
        <authorList>
            <person name="Brown C.T."/>
            <person name="Hug L.A."/>
            <person name="Thomas B.C."/>
            <person name="Sharon I."/>
            <person name="Castelle C.J."/>
            <person name="Singh A."/>
            <person name="Wilkins M.J."/>
            <person name="Williams K.H."/>
            <person name="Banfield J.F."/>
        </authorList>
    </citation>
    <scope>NUCLEOTIDE SEQUENCE [LARGE SCALE GENOMIC DNA]</scope>
</reference>
<dbReference type="PANTHER" id="PTHR12302:SF3">
    <property type="entry name" value="SERINE_THREONINE-PROTEIN KINASE 31"/>
    <property type="match status" value="1"/>
</dbReference>
<dbReference type="Gene3D" id="2.40.50.90">
    <property type="match status" value="1"/>
</dbReference>
<keyword evidence="1" id="KW-0540">Nuclease</keyword>